<protein>
    <submittedName>
        <fullName evidence="2">Pyridoxamine 5'-phosphate oxidase</fullName>
    </submittedName>
</protein>
<keyword evidence="3" id="KW-1185">Reference proteome</keyword>
<accession>A0A561B8Q0</accession>
<reference evidence="2 3" key="1">
    <citation type="submission" date="2019-06" db="EMBL/GenBank/DDBJ databases">
        <title>Sequencing the genomes of 1000 actinobacteria strains.</title>
        <authorList>
            <person name="Klenk H.-P."/>
        </authorList>
    </citation>
    <scope>NUCLEOTIDE SEQUENCE [LARGE SCALE GENOMIC DNA]</scope>
    <source>
        <strain evidence="2 3">DSM 24683</strain>
    </source>
</reference>
<dbReference type="Pfam" id="PF01243">
    <property type="entry name" value="PNPOx_N"/>
    <property type="match status" value="1"/>
</dbReference>
<dbReference type="AlphaFoldDB" id="A0A561B8Q0"/>
<evidence type="ECO:0000259" key="1">
    <source>
        <dbReference type="Pfam" id="PF01243"/>
    </source>
</evidence>
<dbReference type="InterPro" id="IPR011576">
    <property type="entry name" value="Pyridox_Oxase_N"/>
</dbReference>
<evidence type="ECO:0000313" key="2">
    <source>
        <dbReference type="EMBL" id="TWD75230.1"/>
    </source>
</evidence>
<dbReference type="RefSeq" id="WP_238335268.1">
    <property type="nucleotide sequence ID" value="NZ_VIVK01000002.1"/>
</dbReference>
<dbReference type="InterPro" id="IPR012349">
    <property type="entry name" value="Split_barrel_FMN-bd"/>
</dbReference>
<evidence type="ECO:0000313" key="3">
    <source>
        <dbReference type="Proteomes" id="UP000318380"/>
    </source>
</evidence>
<dbReference type="Proteomes" id="UP000318380">
    <property type="component" value="Unassembled WGS sequence"/>
</dbReference>
<organism evidence="2 3">
    <name type="scientific">Kribbella amoyensis</name>
    <dbReference type="NCBI Taxonomy" id="996641"/>
    <lineage>
        <taxon>Bacteria</taxon>
        <taxon>Bacillati</taxon>
        <taxon>Actinomycetota</taxon>
        <taxon>Actinomycetes</taxon>
        <taxon>Propionibacteriales</taxon>
        <taxon>Kribbellaceae</taxon>
        <taxon>Kribbella</taxon>
    </lineage>
</organism>
<dbReference type="EMBL" id="VIVK01000002">
    <property type="protein sequence ID" value="TWD75230.1"/>
    <property type="molecule type" value="Genomic_DNA"/>
</dbReference>
<gene>
    <name evidence="2" type="ORF">FB561_6668</name>
</gene>
<sequence length="166" mass="18669">MTITMPQHEIAEILAKPYSQQLLFGSLPARFSYVGVDGDPRVVPIGFHFDGERLQIFTLPKSAKVNALRKHPRVALTIDTNGFPPKVLLIRGSVELRLEEGVPEEYILSGRKVMTEEQHVGWTAGVKSLYDEMLRITVTPDWVKLLDFETTLPQSVQDVIDAQQQA</sequence>
<proteinExistence type="predicted"/>
<comment type="caution">
    <text evidence="2">The sequence shown here is derived from an EMBL/GenBank/DDBJ whole genome shotgun (WGS) entry which is preliminary data.</text>
</comment>
<dbReference type="SUPFAM" id="SSF50475">
    <property type="entry name" value="FMN-binding split barrel"/>
    <property type="match status" value="1"/>
</dbReference>
<dbReference type="Gene3D" id="2.30.110.10">
    <property type="entry name" value="Electron Transport, Fmn-binding Protein, Chain A"/>
    <property type="match status" value="1"/>
</dbReference>
<feature type="domain" description="Pyridoxamine 5'-phosphate oxidase N-terminal" evidence="1">
    <location>
        <begin position="34"/>
        <end position="108"/>
    </location>
</feature>
<name>A0A561B8Q0_9ACTN</name>